<dbReference type="NCBIfam" id="TIGR00167">
    <property type="entry name" value="cbbA"/>
    <property type="match status" value="1"/>
</dbReference>
<feature type="binding site" evidence="2">
    <location>
        <position position="182"/>
    </location>
    <ligand>
        <name>dihydroxyacetone phosphate</name>
        <dbReference type="ChEBI" id="CHEBI:57642"/>
    </ligand>
</feature>
<keyword evidence="5" id="KW-1185">Reference proteome</keyword>
<proteinExistence type="predicted"/>
<dbReference type="GO" id="GO:0016832">
    <property type="term" value="F:aldehyde-lyase activity"/>
    <property type="evidence" value="ECO:0007669"/>
    <property type="project" value="InterPro"/>
</dbReference>
<dbReference type="Pfam" id="PF01116">
    <property type="entry name" value="F_bP_aldolase"/>
    <property type="match status" value="1"/>
</dbReference>
<feature type="binding site" evidence="3">
    <location>
        <position position="133"/>
    </location>
    <ligand>
        <name>Zn(2+)</name>
        <dbReference type="ChEBI" id="CHEBI:29105"/>
        <label>2</label>
    </ligand>
</feature>
<feature type="binding site" evidence="2">
    <location>
        <begin position="231"/>
        <end position="234"/>
    </location>
    <ligand>
        <name>dihydroxyacetone phosphate</name>
        <dbReference type="ChEBI" id="CHEBI:57642"/>
    </ligand>
</feature>
<comment type="cofactor">
    <cofactor evidence="3">
        <name>Zn(2+)</name>
        <dbReference type="ChEBI" id="CHEBI:29105"/>
    </cofactor>
    <text evidence="3">Binds 2 Zn(2+) ions per subunit. One is catalytic and the other provides a structural contribution.</text>
</comment>
<feature type="binding site" evidence="3">
    <location>
        <position position="103"/>
    </location>
    <ligand>
        <name>Zn(2+)</name>
        <dbReference type="ChEBI" id="CHEBI:29105"/>
        <label>2</label>
    </ligand>
</feature>
<dbReference type="InterPro" id="IPR000771">
    <property type="entry name" value="FBA_II"/>
</dbReference>
<dbReference type="EMBL" id="JACOPF010000002">
    <property type="protein sequence ID" value="MBC5689512.1"/>
    <property type="molecule type" value="Genomic_DNA"/>
</dbReference>
<dbReference type="PANTHER" id="PTHR30304:SF0">
    <property type="entry name" value="D-TAGATOSE-1,6-BISPHOSPHATE ALDOLASE SUBUNIT GATY-RELATED"/>
    <property type="match status" value="1"/>
</dbReference>
<dbReference type="CDD" id="cd00947">
    <property type="entry name" value="TBP_aldolase_IIB"/>
    <property type="match status" value="1"/>
</dbReference>
<keyword evidence="3" id="KW-0479">Metal-binding</keyword>
<dbReference type="RefSeq" id="WP_186876180.1">
    <property type="nucleotide sequence ID" value="NZ_JACOPF010000002.1"/>
</dbReference>
<evidence type="ECO:0000256" key="2">
    <source>
        <dbReference type="PIRSR" id="PIRSR001359-2"/>
    </source>
</evidence>
<dbReference type="SUPFAM" id="SSF51569">
    <property type="entry name" value="Aldolase"/>
    <property type="match status" value="1"/>
</dbReference>
<accession>A0A923LIM7</accession>
<gene>
    <name evidence="4" type="ORF">H8S37_11340</name>
</gene>
<reference evidence="4" key="1">
    <citation type="submission" date="2020-08" db="EMBL/GenBank/DDBJ databases">
        <title>Genome public.</title>
        <authorList>
            <person name="Liu C."/>
            <person name="Sun Q."/>
        </authorList>
    </citation>
    <scope>NUCLEOTIDE SEQUENCE</scope>
    <source>
        <strain evidence="4">NSJ-55</strain>
    </source>
</reference>
<sequence length="285" mass="30922">MSLVTMKEILDTAKEKNYAVGAFDTMDTVTTEAILNAAEEKHTPVILMVVPPSVSGKNDVFMNYLTERCRKSSVPVALHLDHAPTFEDCMRGISCGCTSVMFDGSSLPFEENAAITKRVIEAAHACGITVEAEIGHVAGHEGNMLDGNVADPSCYTTVEEAVKFYEKTNVDCLAVAIGTVHGVYKGTPNIDYKRLDEIKAQLPVPIVLHGGSGLTDDDYKKLVEHGINKINFFTAMSLAGAEAVKKFVKETAKFQGTDIITVLEKAEKEVVRHHIEVFGTLPVSC</sequence>
<feature type="binding site" evidence="2">
    <location>
        <begin position="210"/>
        <end position="212"/>
    </location>
    <ligand>
        <name>dihydroxyacetone phosphate</name>
        <dbReference type="ChEBI" id="CHEBI:57642"/>
    </ligand>
</feature>
<dbReference type="AlphaFoldDB" id="A0A923LIM7"/>
<dbReference type="PIRSF" id="PIRSF001359">
    <property type="entry name" value="F_bP_aldolase_II"/>
    <property type="match status" value="1"/>
</dbReference>
<feature type="binding site" evidence="3">
    <location>
        <position position="82"/>
    </location>
    <ligand>
        <name>Zn(2+)</name>
        <dbReference type="ChEBI" id="CHEBI:29105"/>
        <label>1</label>
        <note>catalytic</note>
    </ligand>
</feature>
<dbReference type="GO" id="GO:0005975">
    <property type="term" value="P:carbohydrate metabolic process"/>
    <property type="evidence" value="ECO:0007669"/>
    <property type="project" value="InterPro"/>
</dbReference>
<protein>
    <submittedName>
        <fullName evidence="4">Class II fructose-bisphosphate aldolase</fullName>
    </submittedName>
</protein>
<feature type="binding site" evidence="3">
    <location>
        <position position="209"/>
    </location>
    <ligand>
        <name>Zn(2+)</name>
        <dbReference type="ChEBI" id="CHEBI:29105"/>
        <label>1</label>
        <note>catalytic</note>
    </ligand>
</feature>
<evidence type="ECO:0000313" key="4">
    <source>
        <dbReference type="EMBL" id="MBC5689512.1"/>
    </source>
</evidence>
<evidence type="ECO:0000256" key="3">
    <source>
        <dbReference type="PIRSR" id="PIRSR001359-3"/>
    </source>
</evidence>
<feature type="binding site" evidence="3">
    <location>
        <position position="181"/>
    </location>
    <ligand>
        <name>Zn(2+)</name>
        <dbReference type="ChEBI" id="CHEBI:29105"/>
        <label>1</label>
        <note>catalytic</note>
    </ligand>
</feature>
<evidence type="ECO:0000256" key="1">
    <source>
        <dbReference type="PIRSR" id="PIRSR001359-1"/>
    </source>
</evidence>
<dbReference type="GO" id="GO:0008270">
    <property type="term" value="F:zinc ion binding"/>
    <property type="evidence" value="ECO:0007669"/>
    <property type="project" value="InterPro"/>
</dbReference>
<comment type="caution">
    <text evidence="4">The sequence shown here is derived from an EMBL/GenBank/DDBJ whole genome shotgun (WGS) entry which is preliminary data.</text>
</comment>
<dbReference type="Gene3D" id="3.20.20.70">
    <property type="entry name" value="Aldolase class I"/>
    <property type="match status" value="1"/>
</dbReference>
<keyword evidence="3" id="KW-0862">Zinc</keyword>
<dbReference type="Proteomes" id="UP000652477">
    <property type="component" value="Unassembled WGS sequence"/>
</dbReference>
<name>A0A923LIM7_9FIRM</name>
<organism evidence="4 5">
    <name type="scientific">Mediterraneibacter hominis</name>
    <dbReference type="NCBI Taxonomy" id="2763054"/>
    <lineage>
        <taxon>Bacteria</taxon>
        <taxon>Bacillati</taxon>
        <taxon>Bacillota</taxon>
        <taxon>Clostridia</taxon>
        <taxon>Lachnospirales</taxon>
        <taxon>Lachnospiraceae</taxon>
        <taxon>Mediterraneibacter</taxon>
    </lineage>
</organism>
<dbReference type="InterPro" id="IPR050246">
    <property type="entry name" value="Class_II_FBP_aldolase"/>
</dbReference>
<evidence type="ECO:0000313" key="5">
    <source>
        <dbReference type="Proteomes" id="UP000652477"/>
    </source>
</evidence>
<dbReference type="InterPro" id="IPR013785">
    <property type="entry name" value="Aldolase_TIM"/>
</dbReference>
<feature type="active site" description="Proton donor" evidence="1">
    <location>
        <position position="81"/>
    </location>
</feature>
<dbReference type="PANTHER" id="PTHR30304">
    <property type="entry name" value="D-TAGATOSE-1,6-BISPHOSPHATE ALDOLASE"/>
    <property type="match status" value="1"/>
</dbReference>